<dbReference type="SUPFAM" id="SSF54909">
    <property type="entry name" value="Dimeric alpha+beta barrel"/>
    <property type="match status" value="1"/>
</dbReference>
<dbReference type="Proteomes" id="UP000419743">
    <property type="component" value="Unassembled WGS sequence"/>
</dbReference>
<protein>
    <submittedName>
        <fullName evidence="3">YCII-related domain protein</fullName>
    </submittedName>
</protein>
<dbReference type="InterPro" id="IPR011008">
    <property type="entry name" value="Dimeric_a/b-barrel"/>
</dbReference>
<dbReference type="EMBL" id="CACRYJ010000017">
    <property type="protein sequence ID" value="VZO36204.1"/>
    <property type="molecule type" value="Genomic_DNA"/>
</dbReference>
<sequence length="117" mass="12717">MKYVVLLMADGEEKPWGEQTPEEQARQMERFGAFDEACAAREGVRILAGEALQDGDAAATVRTRGGRLTLTDGPFAEAVEGLGGFYLIEVPDRDVLVELLAELPAYDMQISPVVEGM</sequence>
<organism evidence="3 4">
    <name type="scientific">Occultella aeris</name>
    <dbReference type="NCBI Taxonomy" id="2761496"/>
    <lineage>
        <taxon>Bacteria</taxon>
        <taxon>Bacillati</taxon>
        <taxon>Actinomycetota</taxon>
        <taxon>Actinomycetes</taxon>
        <taxon>Micrococcales</taxon>
        <taxon>Ruaniaceae</taxon>
        <taxon>Occultella</taxon>
    </lineage>
</organism>
<dbReference type="RefSeq" id="WP_197522363.1">
    <property type="nucleotide sequence ID" value="NZ_CACRYJ010000017.1"/>
</dbReference>
<evidence type="ECO:0000313" key="3">
    <source>
        <dbReference type="EMBL" id="VZO36204.1"/>
    </source>
</evidence>
<dbReference type="AlphaFoldDB" id="A0A7M4DH11"/>
<evidence type="ECO:0000256" key="1">
    <source>
        <dbReference type="ARBA" id="ARBA00007689"/>
    </source>
</evidence>
<dbReference type="InterPro" id="IPR005545">
    <property type="entry name" value="YCII"/>
</dbReference>
<reference evidence="3 4" key="1">
    <citation type="submission" date="2019-11" db="EMBL/GenBank/DDBJ databases">
        <authorList>
            <person name="Criscuolo A."/>
        </authorList>
    </citation>
    <scope>NUCLEOTIDE SEQUENCE [LARGE SCALE GENOMIC DNA]</scope>
    <source>
        <strain evidence="3">CIP111667</strain>
    </source>
</reference>
<comment type="similarity">
    <text evidence="1">Belongs to the YciI family.</text>
</comment>
<gene>
    <name evidence="3" type="ORF">HALOF300_01408</name>
</gene>
<dbReference type="Pfam" id="PF03795">
    <property type="entry name" value="YCII"/>
    <property type="match status" value="1"/>
</dbReference>
<evidence type="ECO:0000259" key="2">
    <source>
        <dbReference type="Pfam" id="PF03795"/>
    </source>
</evidence>
<evidence type="ECO:0000313" key="4">
    <source>
        <dbReference type="Proteomes" id="UP000419743"/>
    </source>
</evidence>
<name>A0A7M4DH11_9MICO</name>
<accession>A0A7M4DH11</accession>
<comment type="caution">
    <text evidence="3">The sequence shown here is derived from an EMBL/GenBank/DDBJ whole genome shotgun (WGS) entry which is preliminary data.</text>
</comment>
<proteinExistence type="inferred from homology"/>
<keyword evidence="4" id="KW-1185">Reference proteome</keyword>
<dbReference type="Gene3D" id="3.30.70.1060">
    <property type="entry name" value="Dimeric alpha+beta barrel"/>
    <property type="match status" value="1"/>
</dbReference>
<feature type="domain" description="YCII-related" evidence="2">
    <location>
        <begin position="1"/>
        <end position="107"/>
    </location>
</feature>
<dbReference type="PANTHER" id="PTHR35174:SF3">
    <property type="entry name" value="BLL7171 PROTEIN"/>
    <property type="match status" value="1"/>
</dbReference>
<dbReference type="PANTHER" id="PTHR35174">
    <property type="entry name" value="BLL7171 PROTEIN-RELATED"/>
    <property type="match status" value="1"/>
</dbReference>